<dbReference type="Proteomes" id="UP001497480">
    <property type="component" value="Unassembled WGS sequence"/>
</dbReference>
<dbReference type="SUPFAM" id="SSF56672">
    <property type="entry name" value="DNA/RNA polymerases"/>
    <property type="match status" value="1"/>
</dbReference>
<name>A0AAV1VRS5_LUPLU</name>
<evidence type="ECO:0000259" key="2">
    <source>
        <dbReference type="PROSITE" id="PS50878"/>
    </source>
</evidence>
<keyword evidence="4" id="KW-1185">Reference proteome</keyword>
<comment type="caution">
    <text evidence="3">The sequence shown here is derived from an EMBL/GenBank/DDBJ whole genome shotgun (WGS) entry which is preliminary data.</text>
</comment>
<proteinExistence type="predicted"/>
<accession>A0AAV1VRS5</accession>
<gene>
    <name evidence="3" type="ORF">LLUT_LOCUS743</name>
</gene>
<dbReference type="PANTHER" id="PTHR31635:SF196">
    <property type="entry name" value="REVERSE TRANSCRIPTASE DOMAIN-CONTAINING PROTEIN-RELATED"/>
    <property type="match status" value="1"/>
</dbReference>
<sequence>MVLGFFLSIFLGHRWSGSVLDFFKSGWILPNLNSNNIVLIPKFLGANKIEDFRAIALANFQFKIITKVLADKLSVVAAKIVSPQQRGFLKERHIFYCICLASEATNLLDHKTFGGNVILKLDIRKAFDTMDWDFLLKTLTAFGFNQKFTNWINVILNSAKLSVNVNGNSVDFFECKRGVRQGDPLSPLFFCIAEDVLSRGITNLVAEGKLSTISGPGNIKTTSHVLYADDVLVFCKGLKKEIDGLNQILRDYANNSGQVINHSKCKFYIMNASSRKVALLTSYLGFSSGSLPFNYLGAPLFKGKPRIVHLQPITDRIEQKLSNWKVLASQLWGEWN</sequence>
<dbReference type="InterPro" id="IPR043502">
    <property type="entry name" value="DNA/RNA_pol_sf"/>
</dbReference>
<feature type="signal peptide" evidence="1">
    <location>
        <begin position="1"/>
        <end position="16"/>
    </location>
</feature>
<dbReference type="EMBL" id="CAXHTB010000001">
    <property type="protein sequence ID" value="CAL0299683.1"/>
    <property type="molecule type" value="Genomic_DNA"/>
</dbReference>
<dbReference type="InterPro" id="IPR000477">
    <property type="entry name" value="RT_dom"/>
</dbReference>
<evidence type="ECO:0000313" key="3">
    <source>
        <dbReference type="EMBL" id="CAL0299683.1"/>
    </source>
</evidence>
<dbReference type="CDD" id="cd01650">
    <property type="entry name" value="RT_nLTR_like"/>
    <property type="match status" value="1"/>
</dbReference>
<organism evidence="3 4">
    <name type="scientific">Lupinus luteus</name>
    <name type="common">European yellow lupine</name>
    <dbReference type="NCBI Taxonomy" id="3873"/>
    <lineage>
        <taxon>Eukaryota</taxon>
        <taxon>Viridiplantae</taxon>
        <taxon>Streptophyta</taxon>
        <taxon>Embryophyta</taxon>
        <taxon>Tracheophyta</taxon>
        <taxon>Spermatophyta</taxon>
        <taxon>Magnoliopsida</taxon>
        <taxon>eudicotyledons</taxon>
        <taxon>Gunneridae</taxon>
        <taxon>Pentapetalae</taxon>
        <taxon>rosids</taxon>
        <taxon>fabids</taxon>
        <taxon>Fabales</taxon>
        <taxon>Fabaceae</taxon>
        <taxon>Papilionoideae</taxon>
        <taxon>50 kb inversion clade</taxon>
        <taxon>genistoids sensu lato</taxon>
        <taxon>core genistoids</taxon>
        <taxon>Genisteae</taxon>
        <taxon>Lupinus</taxon>
    </lineage>
</organism>
<feature type="domain" description="Reverse transcriptase" evidence="2">
    <location>
        <begin position="21"/>
        <end position="300"/>
    </location>
</feature>
<dbReference type="PROSITE" id="PS50878">
    <property type="entry name" value="RT_POL"/>
    <property type="match status" value="1"/>
</dbReference>
<dbReference type="AlphaFoldDB" id="A0AAV1VRS5"/>
<evidence type="ECO:0000256" key="1">
    <source>
        <dbReference type="SAM" id="SignalP"/>
    </source>
</evidence>
<feature type="chain" id="PRO_5043920447" description="Reverse transcriptase domain-containing protein" evidence="1">
    <location>
        <begin position="17"/>
        <end position="336"/>
    </location>
</feature>
<dbReference type="Pfam" id="PF00078">
    <property type="entry name" value="RVT_1"/>
    <property type="match status" value="1"/>
</dbReference>
<reference evidence="3 4" key="1">
    <citation type="submission" date="2024-03" db="EMBL/GenBank/DDBJ databases">
        <authorList>
            <person name="Martinez-Hernandez J."/>
        </authorList>
    </citation>
    <scope>NUCLEOTIDE SEQUENCE [LARGE SCALE GENOMIC DNA]</scope>
</reference>
<dbReference type="PANTHER" id="PTHR31635">
    <property type="entry name" value="REVERSE TRANSCRIPTASE DOMAIN-CONTAINING PROTEIN-RELATED"/>
    <property type="match status" value="1"/>
</dbReference>
<keyword evidence="1" id="KW-0732">Signal</keyword>
<protein>
    <recommendedName>
        <fullName evidence="2">Reverse transcriptase domain-containing protein</fullName>
    </recommendedName>
</protein>
<evidence type="ECO:0000313" key="4">
    <source>
        <dbReference type="Proteomes" id="UP001497480"/>
    </source>
</evidence>